<keyword evidence="2 4" id="KW-0863">Zinc-finger</keyword>
<dbReference type="PROSITE" id="PS52027">
    <property type="entry name" value="ZF_C2HC_C3H"/>
    <property type="match status" value="1"/>
</dbReference>
<evidence type="ECO:0000256" key="1">
    <source>
        <dbReference type="ARBA" id="ARBA00022723"/>
    </source>
</evidence>
<dbReference type="InParanoid" id="A0A0V0Q944"/>
<comment type="caution">
    <text evidence="8">The sequence shown here is derived from an EMBL/GenBank/DDBJ whole genome shotgun (WGS) entry which is preliminary data.</text>
</comment>
<feature type="region of interest" description="Disordered" evidence="6">
    <location>
        <begin position="1"/>
        <end position="87"/>
    </location>
</feature>
<feature type="coiled-coil region" evidence="5">
    <location>
        <begin position="258"/>
        <end position="295"/>
    </location>
</feature>
<evidence type="ECO:0000256" key="6">
    <source>
        <dbReference type="SAM" id="MobiDB-lite"/>
    </source>
</evidence>
<organism evidence="8 9">
    <name type="scientific">Pseudocohnilembus persalinus</name>
    <name type="common">Ciliate</name>
    <dbReference type="NCBI Taxonomy" id="266149"/>
    <lineage>
        <taxon>Eukaryota</taxon>
        <taxon>Sar</taxon>
        <taxon>Alveolata</taxon>
        <taxon>Ciliophora</taxon>
        <taxon>Intramacronucleata</taxon>
        <taxon>Oligohymenophorea</taxon>
        <taxon>Scuticociliatia</taxon>
        <taxon>Philasterida</taxon>
        <taxon>Pseudocohnilembidae</taxon>
        <taxon>Pseudocohnilembus</taxon>
    </lineage>
</organism>
<reference evidence="8 9" key="1">
    <citation type="journal article" date="2015" name="Sci. Rep.">
        <title>Genome of the facultative scuticociliatosis pathogen Pseudocohnilembus persalinus provides insight into its virulence through horizontal gene transfer.</title>
        <authorList>
            <person name="Xiong J."/>
            <person name="Wang G."/>
            <person name="Cheng J."/>
            <person name="Tian M."/>
            <person name="Pan X."/>
            <person name="Warren A."/>
            <person name="Jiang C."/>
            <person name="Yuan D."/>
            <person name="Miao W."/>
        </authorList>
    </citation>
    <scope>NUCLEOTIDE SEQUENCE [LARGE SCALE GENOMIC DNA]</scope>
    <source>
        <strain evidence="8">36N120E</strain>
    </source>
</reference>
<keyword evidence="5" id="KW-0175">Coiled coil</keyword>
<dbReference type="Proteomes" id="UP000054937">
    <property type="component" value="Unassembled WGS sequence"/>
</dbReference>
<evidence type="ECO:0000256" key="5">
    <source>
        <dbReference type="SAM" id="Coils"/>
    </source>
</evidence>
<feature type="compositionally biased region" description="Polar residues" evidence="6">
    <location>
        <begin position="334"/>
        <end position="362"/>
    </location>
</feature>
<keyword evidence="9" id="KW-1185">Reference proteome</keyword>
<feature type="compositionally biased region" description="Low complexity" evidence="6">
    <location>
        <begin position="73"/>
        <end position="87"/>
    </location>
</feature>
<dbReference type="GO" id="GO:0008270">
    <property type="term" value="F:zinc ion binding"/>
    <property type="evidence" value="ECO:0007669"/>
    <property type="project" value="UniProtKB-KW"/>
</dbReference>
<feature type="compositionally biased region" description="Polar residues" evidence="6">
    <location>
        <begin position="202"/>
        <end position="240"/>
    </location>
</feature>
<feature type="region of interest" description="Disordered" evidence="6">
    <location>
        <begin position="163"/>
        <end position="240"/>
    </location>
</feature>
<feature type="compositionally biased region" description="Polar residues" evidence="6">
    <location>
        <begin position="56"/>
        <end position="65"/>
    </location>
</feature>
<dbReference type="OrthoDB" id="302003at2759"/>
<feature type="domain" description="C2HC/C3H-type" evidence="7">
    <location>
        <begin position="440"/>
        <end position="470"/>
    </location>
</feature>
<dbReference type="EMBL" id="LDAU01000231">
    <property type="protein sequence ID" value="KRW98752.1"/>
    <property type="molecule type" value="Genomic_DNA"/>
</dbReference>
<protein>
    <recommendedName>
        <fullName evidence="7">C2HC/C3H-type domain-containing protein</fullName>
    </recommendedName>
</protein>
<accession>A0A0V0Q944</accession>
<keyword evidence="1" id="KW-0479">Metal-binding</keyword>
<dbReference type="OMA" id="NINNQYK"/>
<evidence type="ECO:0000256" key="4">
    <source>
        <dbReference type="PROSITE-ProRule" id="PRU01371"/>
    </source>
</evidence>
<feature type="compositionally biased region" description="Low complexity" evidence="6">
    <location>
        <begin position="363"/>
        <end position="375"/>
    </location>
</feature>
<dbReference type="AlphaFoldDB" id="A0A0V0Q944"/>
<name>A0A0V0Q944_PSEPJ</name>
<feature type="region of interest" description="Disordered" evidence="6">
    <location>
        <begin position="304"/>
        <end position="375"/>
    </location>
</feature>
<evidence type="ECO:0000313" key="8">
    <source>
        <dbReference type="EMBL" id="KRW98752.1"/>
    </source>
</evidence>
<gene>
    <name evidence="8" type="ORF">PPERSA_03887</name>
</gene>
<evidence type="ECO:0000256" key="2">
    <source>
        <dbReference type="ARBA" id="ARBA00022771"/>
    </source>
</evidence>
<feature type="compositionally biased region" description="Low complexity" evidence="6">
    <location>
        <begin position="163"/>
        <end position="201"/>
    </location>
</feature>
<evidence type="ECO:0000256" key="3">
    <source>
        <dbReference type="ARBA" id="ARBA00022833"/>
    </source>
</evidence>
<evidence type="ECO:0000259" key="7">
    <source>
        <dbReference type="PROSITE" id="PS52027"/>
    </source>
</evidence>
<proteinExistence type="predicted"/>
<feature type="compositionally biased region" description="Polar residues" evidence="6">
    <location>
        <begin position="1"/>
        <end position="14"/>
    </location>
</feature>
<feature type="compositionally biased region" description="Polar residues" evidence="6">
    <location>
        <begin position="39"/>
        <end position="49"/>
    </location>
</feature>
<dbReference type="InterPro" id="IPR049899">
    <property type="entry name" value="Znf_C2HC_C3H"/>
</dbReference>
<feature type="region of interest" description="Disordered" evidence="6">
    <location>
        <begin position="474"/>
        <end position="536"/>
    </location>
</feature>
<keyword evidence="3" id="KW-0862">Zinc</keyword>
<sequence>MSSDIPILSNTNSRIGRGVNQRRNLGKTGENVLGGTGAFQPSTNINNNVKEFGTMDLNSTQSSNGYVPRQRGNLANSNQNNLNQNSYNPTNNFGMNRKPLISEQQIDQHTQKIEKEIQNLDFQLKENKNNNQNNYSTKNFNTNNFKKTQDVFNLDNDTQNNNNNYGNYGNYGYSTQTFNAQNNQNSQNNNNNFGFQSHNNQPRYQQNELSNGFSNYGKDTTKNDTGISFNPASSRNNFNSTFNKQKNLEKKQGTELVLDIFEQKEKELKEQLKQIENQKQQQEKVMEIKEKANQQSKLKMEMKKNQEGDLKLKLSSPIPTSKKNGGSIIENQKRQLSQQQSLNKRLDQNQGSSSFKPNFTGLNSNNKNNNNKINNNINYQDVLEDSSDYMPGGYVLSKTQNQQQQQGNKKQVKDIDNEIAVATGVNEALFEESQQLEEVQLITCPEGCGRQFTEKALEKHVGVCKKLFQKKNVYQNKNNSKNDKNKNNTSNNNLNKNKKAVAGKQGPGGNLQEFKKKMKQQKMEQQQNGELDMKFV</sequence>
<evidence type="ECO:0000313" key="9">
    <source>
        <dbReference type="Proteomes" id="UP000054937"/>
    </source>
</evidence>